<sequence>MNPGLPAGVVFDHSALLTLGVGHPVLSALVVQAHREAGRHVFVPAVCLAAASSIRPALGEHVGRLPALEAVELDYAGALSVGRLVEQGVDWQLAHAVTVARPDPEWPAGRPVVTESPKAYAGLGVVTIQIPPDLR</sequence>
<evidence type="ECO:0008006" key="3">
    <source>
        <dbReference type="Google" id="ProtNLM"/>
    </source>
</evidence>
<protein>
    <recommendedName>
        <fullName evidence="3">PIN domain-containing protein</fullName>
    </recommendedName>
</protein>
<gene>
    <name evidence="1" type="ORF">PVK37_29470</name>
</gene>
<dbReference type="EMBL" id="CP118615">
    <property type="protein sequence ID" value="WDZ84519.1"/>
    <property type="molecule type" value="Genomic_DNA"/>
</dbReference>
<evidence type="ECO:0000313" key="1">
    <source>
        <dbReference type="EMBL" id="WDZ84519.1"/>
    </source>
</evidence>
<proteinExistence type="predicted"/>
<organism evidence="1 2">
    <name type="scientific">Micromonospora cathayae</name>
    <dbReference type="NCBI Taxonomy" id="3028804"/>
    <lineage>
        <taxon>Bacteria</taxon>
        <taxon>Bacillati</taxon>
        <taxon>Actinomycetota</taxon>
        <taxon>Actinomycetes</taxon>
        <taxon>Micromonosporales</taxon>
        <taxon>Micromonosporaceae</taxon>
        <taxon>Micromonospora</taxon>
    </lineage>
</organism>
<dbReference type="RefSeq" id="WP_275031081.1">
    <property type="nucleotide sequence ID" value="NZ_CP118615.1"/>
</dbReference>
<dbReference type="Proteomes" id="UP001219605">
    <property type="component" value="Chromosome"/>
</dbReference>
<accession>A0ABY7ZRN3</accession>
<evidence type="ECO:0000313" key="2">
    <source>
        <dbReference type="Proteomes" id="UP001219605"/>
    </source>
</evidence>
<name>A0ABY7ZRN3_9ACTN</name>
<reference evidence="1 2" key="1">
    <citation type="submission" date="2023-02" db="EMBL/GenBank/DDBJ databases">
        <authorList>
            <person name="Mo P."/>
        </authorList>
    </citation>
    <scope>NUCLEOTIDE SEQUENCE [LARGE SCALE GENOMIC DNA]</scope>
    <source>
        <strain evidence="1 2">HUAS 3</strain>
    </source>
</reference>
<keyword evidence="2" id="KW-1185">Reference proteome</keyword>